<sequence>MSPLEHPYRGPQAGRRERKMEAPQPQPPLRFLHVVVAAGMVTGAGPTAKCVLRASHGLAGGGRRASLLGPPCHLQQHSSAVALGCPLLQTQRLCTGQPNPQHVAARSRFVDKAKCGMASLYLSTPKGQTVAFTLRANAASAFITSIFNLLVSREQLLQ</sequence>
<organism evidence="2 3">
    <name type="scientific">Rousettus aegyptiacus</name>
    <name type="common">Egyptian fruit bat</name>
    <name type="synonym">Pteropus aegyptiacus</name>
    <dbReference type="NCBI Taxonomy" id="9407"/>
    <lineage>
        <taxon>Eukaryota</taxon>
        <taxon>Metazoa</taxon>
        <taxon>Chordata</taxon>
        <taxon>Craniata</taxon>
        <taxon>Vertebrata</taxon>
        <taxon>Euteleostomi</taxon>
        <taxon>Mammalia</taxon>
        <taxon>Eutheria</taxon>
        <taxon>Laurasiatheria</taxon>
        <taxon>Chiroptera</taxon>
        <taxon>Yinpterochiroptera</taxon>
        <taxon>Pteropodoidea</taxon>
        <taxon>Pteropodidae</taxon>
        <taxon>Rousettinae</taxon>
        <taxon>Rousettus</taxon>
    </lineage>
</organism>
<comment type="caution">
    <text evidence="2">The sequence shown here is derived from an EMBL/GenBank/DDBJ whole genome shotgun (WGS) entry which is preliminary data.</text>
</comment>
<evidence type="ECO:0000256" key="1">
    <source>
        <dbReference type="SAM" id="MobiDB-lite"/>
    </source>
</evidence>
<dbReference type="Proteomes" id="UP000593571">
    <property type="component" value="Unassembled WGS sequence"/>
</dbReference>
<gene>
    <name evidence="2" type="ORF">HJG63_008234</name>
</gene>
<proteinExistence type="predicted"/>
<keyword evidence="3" id="KW-1185">Reference proteome</keyword>
<reference evidence="2 3" key="1">
    <citation type="journal article" date="2020" name="Nature">
        <title>Six reference-quality genomes reveal evolution of bat adaptations.</title>
        <authorList>
            <person name="Jebb D."/>
            <person name="Huang Z."/>
            <person name="Pippel M."/>
            <person name="Hughes G.M."/>
            <person name="Lavrichenko K."/>
            <person name="Devanna P."/>
            <person name="Winkler S."/>
            <person name="Jermiin L.S."/>
            <person name="Skirmuntt E.C."/>
            <person name="Katzourakis A."/>
            <person name="Burkitt-Gray L."/>
            <person name="Ray D.A."/>
            <person name="Sullivan K.A.M."/>
            <person name="Roscito J.G."/>
            <person name="Kirilenko B.M."/>
            <person name="Davalos L.M."/>
            <person name="Corthals A.P."/>
            <person name="Power M.L."/>
            <person name="Jones G."/>
            <person name="Ransome R.D."/>
            <person name="Dechmann D.K.N."/>
            <person name="Locatelli A.G."/>
            <person name="Puechmaille S.J."/>
            <person name="Fedrigo O."/>
            <person name="Jarvis E.D."/>
            <person name="Hiller M."/>
            <person name="Vernes S.C."/>
            <person name="Myers E.W."/>
            <person name="Teeling E.C."/>
        </authorList>
    </citation>
    <scope>NUCLEOTIDE SEQUENCE [LARGE SCALE GENOMIC DNA]</scope>
    <source>
        <strain evidence="2">MRouAeg1</strain>
        <tissue evidence="2">Muscle</tissue>
    </source>
</reference>
<evidence type="ECO:0000313" key="3">
    <source>
        <dbReference type="Proteomes" id="UP000593571"/>
    </source>
</evidence>
<feature type="region of interest" description="Disordered" evidence="1">
    <location>
        <begin position="1"/>
        <end position="26"/>
    </location>
</feature>
<name>A0A7J8E8B5_ROUAE</name>
<dbReference type="EMBL" id="JACASE010000010">
    <property type="protein sequence ID" value="KAF6431757.1"/>
    <property type="molecule type" value="Genomic_DNA"/>
</dbReference>
<accession>A0A7J8E8B5</accession>
<evidence type="ECO:0000313" key="2">
    <source>
        <dbReference type="EMBL" id="KAF6431757.1"/>
    </source>
</evidence>
<protein>
    <submittedName>
        <fullName evidence="2">Uncharacterized protein</fullName>
    </submittedName>
</protein>
<dbReference type="AlphaFoldDB" id="A0A7J8E8B5"/>